<reference evidence="3" key="1">
    <citation type="journal article" date="2019" name="Nat. Commun.">
        <title>The genome of broomcorn millet.</title>
        <authorList>
            <person name="Zou C."/>
            <person name="Miki D."/>
            <person name="Li D."/>
            <person name="Tang Q."/>
            <person name="Xiao L."/>
            <person name="Rajput S."/>
            <person name="Deng P."/>
            <person name="Jia W."/>
            <person name="Huang R."/>
            <person name="Zhang M."/>
            <person name="Sun Y."/>
            <person name="Hu J."/>
            <person name="Fu X."/>
            <person name="Schnable P.S."/>
            <person name="Li F."/>
            <person name="Zhang H."/>
            <person name="Feng B."/>
            <person name="Zhu X."/>
            <person name="Liu R."/>
            <person name="Schnable J.C."/>
            <person name="Zhu J.-K."/>
            <person name="Zhang H."/>
        </authorList>
    </citation>
    <scope>NUCLEOTIDE SEQUENCE [LARGE SCALE GENOMIC DNA]</scope>
</reference>
<dbReference type="AlphaFoldDB" id="A0A3L6SUT1"/>
<evidence type="ECO:0000313" key="2">
    <source>
        <dbReference type="EMBL" id="RLN27591.1"/>
    </source>
</evidence>
<organism evidence="2 3">
    <name type="scientific">Panicum miliaceum</name>
    <name type="common">Proso millet</name>
    <name type="synonym">Broomcorn millet</name>
    <dbReference type="NCBI Taxonomy" id="4540"/>
    <lineage>
        <taxon>Eukaryota</taxon>
        <taxon>Viridiplantae</taxon>
        <taxon>Streptophyta</taxon>
        <taxon>Embryophyta</taxon>
        <taxon>Tracheophyta</taxon>
        <taxon>Spermatophyta</taxon>
        <taxon>Magnoliopsida</taxon>
        <taxon>Liliopsida</taxon>
        <taxon>Poales</taxon>
        <taxon>Poaceae</taxon>
        <taxon>PACMAD clade</taxon>
        <taxon>Panicoideae</taxon>
        <taxon>Panicodae</taxon>
        <taxon>Paniceae</taxon>
        <taxon>Panicinae</taxon>
        <taxon>Panicum</taxon>
        <taxon>Panicum sect. Panicum</taxon>
    </lineage>
</organism>
<sequence>MKRSILVVRRFFIAVLVVAVVVAARLLLLLVVVWPHPIPMGSSSSSSTGSGACRHHPAPVEDELAFLVALCLFDGGQVLPAQDGSAGDAEDVAHGVHPRRHHPVVLVADVHVRHLAEQVRIAVLAAEHLFLFLTRQSSINKDTIYIYIYIYIYMRSDRIKRSMGRPRK</sequence>
<dbReference type="Proteomes" id="UP000275267">
    <property type="component" value="Unassembled WGS sequence"/>
</dbReference>
<comment type="caution">
    <text evidence="2">The sequence shown here is derived from an EMBL/GenBank/DDBJ whole genome shotgun (WGS) entry which is preliminary data.</text>
</comment>
<keyword evidence="3" id="KW-1185">Reference proteome</keyword>
<keyword evidence="1" id="KW-0812">Transmembrane</keyword>
<keyword evidence="1" id="KW-0472">Membrane</keyword>
<dbReference type="EMBL" id="PQIB02000003">
    <property type="protein sequence ID" value="RLN27591.1"/>
    <property type="molecule type" value="Genomic_DNA"/>
</dbReference>
<feature type="transmembrane region" description="Helical" evidence="1">
    <location>
        <begin position="12"/>
        <end position="34"/>
    </location>
</feature>
<accession>A0A3L6SUT1</accession>
<proteinExistence type="predicted"/>
<name>A0A3L6SUT1_PANMI</name>
<protein>
    <submittedName>
        <fullName evidence="2">Uncharacterized protein</fullName>
    </submittedName>
</protein>
<evidence type="ECO:0000256" key="1">
    <source>
        <dbReference type="SAM" id="Phobius"/>
    </source>
</evidence>
<evidence type="ECO:0000313" key="3">
    <source>
        <dbReference type="Proteomes" id="UP000275267"/>
    </source>
</evidence>
<gene>
    <name evidence="2" type="ORF">C2845_PM05G00080</name>
</gene>
<keyword evidence="1" id="KW-1133">Transmembrane helix</keyword>